<evidence type="ECO:0000259" key="10">
    <source>
        <dbReference type="Pfam" id="PF04535"/>
    </source>
</evidence>
<dbReference type="OMA" id="RHIGSSI"/>
<feature type="transmembrane region" description="Helical" evidence="8">
    <location>
        <begin position="182"/>
        <end position="203"/>
    </location>
</feature>
<dbReference type="AlphaFoldDB" id="J3MKF1"/>
<dbReference type="HOGENOM" id="CLU_066104_1_2_1"/>
<dbReference type="PANTHER" id="PTHR36488:SF8">
    <property type="entry name" value="CASP-LIKE PROTEIN 1U1"/>
    <property type="match status" value="1"/>
</dbReference>
<gene>
    <name evidence="11" type="primary">LOC102719130</name>
</gene>
<dbReference type="STRING" id="4533.J3MKF1"/>
<dbReference type="GeneID" id="102719130"/>
<dbReference type="InterPro" id="IPR006702">
    <property type="entry name" value="CASP_dom"/>
</dbReference>
<feature type="transmembrane region" description="Helical" evidence="8">
    <location>
        <begin position="91"/>
        <end position="113"/>
    </location>
</feature>
<evidence type="ECO:0000256" key="7">
    <source>
        <dbReference type="ARBA" id="ARBA00023136"/>
    </source>
</evidence>
<comment type="similarity">
    <text evidence="2 8">Belongs to the Casparian strip membrane proteins (CASP) family.</text>
</comment>
<evidence type="ECO:0000313" key="12">
    <source>
        <dbReference type="Proteomes" id="UP000006038"/>
    </source>
</evidence>
<evidence type="ECO:0000313" key="11">
    <source>
        <dbReference type="EnsemblPlants" id="OB07G18830.1"/>
    </source>
</evidence>
<feature type="domain" description="Casparian strip membrane protein" evidence="10">
    <location>
        <begin position="36"/>
        <end position="189"/>
    </location>
</feature>
<keyword evidence="6 8" id="KW-1133">Transmembrane helix</keyword>
<dbReference type="Gramene" id="OB07G18830.1">
    <property type="protein sequence ID" value="OB07G18830.1"/>
    <property type="gene ID" value="OB07G18830"/>
</dbReference>
<dbReference type="RefSeq" id="XP_006657652.1">
    <property type="nucleotide sequence ID" value="XM_006657589.3"/>
</dbReference>
<sequence>MATVDGTTASTGAKTATVASESGGGRYGPPAAPASNSGAQVALRALLFAVSLSALVVLVTAKQTVMVPVVVRPPQFILAPVPAKFTHSPALIYLLAALCATSLYSLVTAISSLRLLSSSACSARTLFLLILLDVFYAGVMASATGSAGAVAWVGLKGNSHTRWNKICNVYGNFCRHIGSSTFLALLASALLLLLAFLNAYSLYRRTPR</sequence>
<dbReference type="InterPro" id="IPR006459">
    <property type="entry name" value="CASP/CASPL"/>
</dbReference>
<feature type="compositionally biased region" description="Low complexity" evidence="9">
    <location>
        <begin position="1"/>
        <end position="20"/>
    </location>
</feature>
<keyword evidence="12" id="KW-1185">Reference proteome</keyword>
<organism evidence="11">
    <name type="scientific">Oryza brachyantha</name>
    <name type="common">malo sina</name>
    <dbReference type="NCBI Taxonomy" id="4533"/>
    <lineage>
        <taxon>Eukaryota</taxon>
        <taxon>Viridiplantae</taxon>
        <taxon>Streptophyta</taxon>
        <taxon>Embryophyta</taxon>
        <taxon>Tracheophyta</taxon>
        <taxon>Spermatophyta</taxon>
        <taxon>Magnoliopsida</taxon>
        <taxon>Liliopsida</taxon>
        <taxon>Poales</taxon>
        <taxon>Poaceae</taxon>
        <taxon>BOP clade</taxon>
        <taxon>Oryzoideae</taxon>
        <taxon>Oryzeae</taxon>
        <taxon>Oryzinae</taxon>
        <taxon>Oryza</taxon>
    </lineage>
</organism>
<dbReference type="GO" id="GO:0005886">
    <property type="term" value="C:plasma membrane"/>
    <property type="evidence" value="ECO:0007669"/>
    <property type="project" value="UniProtKB-SubCell"/>
</dbReference>
<evidence type="ECO:0000256" key="3">
    <source>
        <dbReference type="ARBA" id="ARBA00011489"/>
    </source>
</evidence>
<dbReference type="EnsemblPlants" id="OB07G18830.1">
    <property type="protein sequence ID" value="OB07G18830.1"/>
    <property type="gene ID" value="OB07G18830"/>
</dbReference>
<evidence type="ECO:0000256" key="9">
    <source>
        <dbReference type="SAM" id="MobiDB-lite"/>
    </source>
</evidence>
<proteinExistence type="inferred from homology"/>
<evidence type="ECO:0000256" key="6">
    <source>
        <dbReference type="ARBA" id="ARBA00022989"/>
    </source>
</evidence>
<dbReference type="InterPro" id="IPR044173">
    <property type="entry name" value="CASPL"/>
</dbReference>
<feature type="region of interest" description="Disordered" evidence="9">
    <location>
        <begin position="1"/>
        <end position="31"/>
    </location>
</feature>
<accession>J3MKF1</accession>
<keyword evidence="4 8" id="KW-1003">Cell membrane</keyword>
<reference evidence="11" key="1">
    <citation type="journal article" date="2013" name="Nat. Commun.">
        <title>Whole-genome sequencing of Oryza brachyantha reveals mechanisms underlying Oryza genome evolution.</title>
        <authorList>
            <person name="Chen J."/>
            <person name="Huang Q."/>
            <person name="Gao D."/>
            <person name="Wang J."/>
            <person name="Lang Y."/>
            <person name="Liu T."/>
            <person name="Li B."/>
            <person name="Bai Z."/>
            <person name="Luis Goicoechea J."/>
            <person name="Liang C."/>
            <person name="Chen C."/>
            <person name="Zhang W."/>
            <person name="Sun S."/>
            <person name="Liao Y."/>
            <person name="Zhang X."/>
            <person name="Yang L."/>
            <person name="Song C."/>
            <person name="Wang M."/>
            <person name="Shi J."/>
            <person name="Liu G."/>
            <person name="Liu J."/>
            <person name="Zhou H."/>
            <person name="Zhou W."/>
            <person name="Yu Q."/>
            <person name="An N."/>
            <person name="Chen Y."/>
            <person name="Cai Q."/>
            <person name="Wang B."/>
            <person name="Liu B."/>
            <person name="Min J."/>
            <person name="Huang Y."/>
            <person name="Wu H."/>
            <person name="Li Z."/>
            <person name="Zhang Y."/>
            <person name="Yin Y."/>
            <person name="Song W."/>
            <person name="Jiang J."/>
            <person name="Jackson S.A."/>
            <person name="Wing R.A."/>
            <person name="Wang J."/>
            <person name="Chen M."/>
        </authorList>
    </citation>
    <scope>NUCLEOTIDE SEQUENCE [LARGE SCALE GENOMIC DNA]</scope>
    <source>
        <strain evidence="11">cv. IRGC 101232</strain>
    </source>
</reference>
<dbReference type="OrthoDB" id="1926504at2759"/>
<evidence type="ECO:0000256" key="2">
    <source>
        <dbReference type="ARBA" id="ARBA00007651"/>
    </source>
</evidence>
<keyword evidence="5 8" id="KW-0812">Transmembrane</keyword>
<reference evidence="11" key="2">
    <citation type="submission" date="2013-04" db="UniProtKB">
        <authorList>
            <consortium name="EnsemblPlants"/>
        </authorList>
    </citation>
    <scope>IDENTIFICATION</scope>
</reference>
<dbReference type="Pfam" id="PF04535">
    <property type="entry name" value="CASP_dom"/>
    <property type="match status" value="1"/>
</dbReference>
<feature type="transmembrane region" description="Helical" evidence="8">
    <location>
        <begin position="125"/>
        <end position="155"/>
    </location>
</feature>
<evidence type="ECO:0000256" key="8">
    <source>
        <dbReference type="RuleBase" id="RU361233"/>
    </source>
</evidence>
<comment type="subcellular location">
    <subcellularLocation>
        <location evidence="1 8">Cell membrane</location>
        <topology evidence="1 8">Multi-pass membrane protein</topology>
    </subcellularLocation>
</comment>
<dbReference type="NCBIfam" id="TIGR01569">
    <property type="entry name" value="A_tha_TIGR01569"/>
    <property type="match status" value="1"/>
</dbReference>
<dbReference type="PANTHER" id="PTHR36488">
    <property type="entry name" value="CASP-LIKE PROTEIN 1U1"/>
    <property type="match status" value="1"/>
</dbReference>
<evidence type="ECO:0000256" key="1">
    <source>
        <dbReference type="ARBA" id="ARBA00004651"/>
    </source>
</evidence>
<dbReference type="KEGG" id="obr:102719130"/>
<dbReference type="Proteomes" id="UP000006038">
    <property type="component" value="Chromosome 7"/>
</dbReference>
<dbReference type="eggNOG" id="ENOG502S2UF">
    <property type="taxonomic scope" value="Eukaryota"/>
</dbReference>
<name>J3MKF1_ORYBR</name>
<evidence type="ECO:0000256" key="4">
    <source>
        <dbReference type="ARBA" id="ARBA00022475"/>
    </source>
</evidence>
<comment type="subunit">
    <text evidence="3 8">Homodimer and heterodimers.</text>
</comment>
<protein>
    <recommendedName>
        <fullName evidence="8">CASP-like protein</fullName>
    </recommendedName>
</protein>
<feature type="transmembrane region" description="Helical" evidence="8">
    <location>
        <begin position="45"/>
        <end position="71"/>
    </location>
</feature>
<evidence type="ECO:0000256" key="5">
    <source>
        <dbReference type="ARBA" id="ARBA00022692"/>
    </source>
</evidence>
<keyword evidence="7 8" id="KW-0472">Membrane</keyword>